<evidence type="ECO:0000256" key="1">
    <source>
        <dbReference type="ARBA" id="ARBA00004496"/>
    </source>
</evidence>
<keyword evidence="7" id="KW-1185">Reference proteome</keyword>
<comment type="function">
    <text evidence="4">Required for resistance to DNA-damaging agents.</text>
</comment>
<comment type="caution">
    <text evidence="6">The sequence shown here is derived from an EMBL/GenBank/DDBJ whole genome shotgun (WGS) entry which is preliminary data.</text>
</comment>
<evidence type="ECO:0000259" key="5">
    <source>
        <dbReference type="Pfam" id="PF00582"/>
    </source>
</evidence>
<reference evidence="7" key="1">
    <citation type="journal article" date="2020" name="Microbiol. Resour. Announc.">
        <title>Draft Genome Sequences of Thiorhodococcus mannitoliphagus and Thiorhodococcus minor, Purple Sulfur Photosynthetic Bacteria in the Gammaproteobacterial Family Chromatiaceae.</title>
        <authorList>
            <person name="Aviles F.A."/>
            <person name="Meyer T.E."/>
            <person name="Kyndt J.A."/>
        </authorList>
    </citation>
    <scope>NUCLEOTIDE SEQUENCE [LARGE SCALE GENOMIC DNA]</scope>
    <source>
        <strain evidence="7">DSM 18266</strain>
    </source>
</reference>
<feature type="domain" description="UspA" evidence="5">
    <location>
        <begin position="160"/>
        <end position="307"/>
    </location>
</feature>
<dbReference type="EMBL" id="JAAIJR010000018">
    <property type="protein sequence ID" value="NEX19940.1"/>
    <property type="molecule type" value="Genomic_DNA"/>
</dbReference>
<protein>
    <submittedName>
        <fullName evidence="6">Universal stress protein</fullName>
    </submittedName>
</protein>
<accession>A0A6P1DQX5</accession>
<proteinExistence type="inferred from homology"/>
<reference evidence="6 7" key="2">
    <citation type="submission" date="2020-02" db="EMBL/GenBank/DDBJ databases">
        <title>Genome sequences of Thiorhodococcus mannitoliphagus and Thiorhodococcus minor, purple sulfur photosynthetic bacteria in the gammaproteobacterial family, Chromatiaceae.</title>
        <authorList>
            <person name="Aviles F.A."/>
            <person name="Meyer T.E."/>
            <person name="Kyndt J.A."/>
        </authorList>
    </citation>
    <scope>NUCLEOTIDE SEQUENCE [LARGE SCALE GENOMIC DNA]</scope>
    <source>
        <strain evidence="6 7">DSM 18266</strain>
    </source>
</reference>
<feature type="domain" description="UspA" evidence="5">
    <location>
        <begin position="6"/>
        <end position="140"/>
    </location>
</feature>
<dbReference type="SUPFAM" id="SSF52402">
    <property type="entry name" value="Adenine nucleotide alpha hydrolases-like"/>
    <property type="match status" value="2"/>
</dbReference>
<sequence length="319" mass="34121">MRQPTNILYFADGVFGPTRALGRAIDLARRHRAKLTLMDVTIETGIGAELIKRYGLDDDIQQSEQRYTALSQLASDSIAELPPPRLRVTIGHPFIEVIQAVLRDGHDLVIKPARQLQGAGRLFGSNDMHLLRKCPCPVWIDRETERGELSPDSVRPSACHRVVAAVDPIEPGTEALNARILDTAAAIAEQDGAELHLVHAWQSPFPYAGPADTDPTPAGPSLAEAFGHIERVHRDAMDALIATAGAVGCNGHLVRGAPAAAIIACANALDADLLVMSTLSRLREPGLFIGTTAEDILQTAMLSVLALKPEGFISPVGLG</sequence>
<organism evidence="6 7">
    <name type="scientific">Thiorhodococcus mannitoliphagus</name>
    <dbReference type="NCBI Taxonomy" id="329406"/>
    <lineage>
        <taxon>Bacteria</taxon>
        <taxon>Pseudomonadati</taxon>
        <taxon>Pseudomonadota</taxon>
        <taxon>Gammaproteobacteria</taxon>
        <taxon>Chromatiales</taxon>
        <taxon>Chromatiaceae</taxon>
        <taxon>Thiorhodococcus</taxon>
    </lineage>
</organism>
<dbReference type="InterPro" id="IPR006016">
    <property type="entry name" value="UspA"/>
</dbReference>
<comment type="subcellular location">
    <subcellularLocation>
        <location evidence="1">Cytoplasm</location>
    </subcellularLocation>
</comment>
<dbReference type="Proteomes" id="UP000471640">
    <property type="component" value="Unassembled WGS sequence"/>
</dbReference>
<dbReference type="GO" id="GO:0005737">
    <property type="term" value="C:cytoplasm"/>
    <property type="evidence" value="ECO:0007669"/>
    <property type="project" value="UniProtKB-SubCell"/>
</dbReference>
<dbReference type="PANTHER" id="PTHR47892:SF1">
    <property type="entry name" value="UNIVERSAL STRESS PROTEIN E"/>
    <property type="match status" value="1"/>
</dbReference>
<dbReference type="Pfam" id="PF00582">
    <property type="entry name" value="Usp"/>
    <property type="match status" value="2"/>
</dbReference>
<evidence type="ECO:0000256" key="4">
    <source>
        <dbReference type="ARBA" id="ARBA00037131"/>
    </source>
</evidence>
<dbReference type="AlphaFoldDB" id="A0A6P1DQX5"/>
<dbReference type="CDD" id="cd00293">
    <property type="entry name" value="USP-like"/>
    <property type="match status" value="1"/>
</dbReference>
<evidence type="ECO:0000313" key="6">
    <source>
        <dbReference type="EMBL" id="NEX19940.1"/>
    </source>
</evidence>
<gene>
    <name evidence="6" type="ORF">G3480_06375</name>
</gene>
<dbReference type="Gene3D" id="3.40.50.12370">
    <property type="match status" value="1"/>
</dbReference>
<evidence type="ECO:0000256" key="2">
    <source>
        <dbReference type="ARBA" id="ARBA00008791"/>
    </source>
</evidence>
<name>A0A6P1DQX5_9GAMM</name>
<dbReference type="PANTHER" id="PTHR47892">
    <property type="entry name" value="UNIVERSAL STRESS PROTEIN E"/>
    <property type="match status" value="1"/>
</dbReference>
<keyword evidence="3" id="KW-0963">Cytoplasm</keyword>
<evidence type="ECO:0000256" key="3">
    <source>
        <dbReference type="ARBA" id="ARBA00022490"/>
    </source>
</evidence>
<dbReference type="RefSeq" id="WP_164652851.1">
    <property type="nucleotide sequence ID" value="NZ_JAAIJR010000018.1"/>
</dbReference>
<evidence type="ECO:0000313" key="7">
    <source>
        <dbReference type="Proteomes" id="UP000471640"/>
    </source>
</evidence>
<comment type="similarity">
    <text evidence="2">Belongs to the universal stress protein A family.</text>
</comment>